<dbReference type="GO" id="GO:0008483">
    <property type="term" value="F:transaminase activity"/>
    <property type="evidence" value="ECO:0007669"/>
    <property type="project" value="UniProtKB-KW"/>
</dbReference>
<feature type="compositionally biased region" description="Polar residues" evidence="6">
    <location>
        <begin position="104"/>
        <end position="118"/>
    </location>
</feature>
<dbReference type="OrthoDB" id="691673at2759"/>
<keyword evidence="4 8" id="KW-0808">Transferase</keyword>
<dbReference type="PANTHER" id="PTHR42790">
    <property type="entry name" value="AMINOTRANSFERASE"/>
    <property type="match status" value="1"/>
</dbReference>
<evidence type="ECO:0000256" key="2">
    <source>
        <dbReference type="ARBA" id="ARBA00007441"/>
    </source>
</evidence>
<dbReference type="PANTHER" id="PTHR42790:SF1">
    <property type="entry name" value="AROMATIC AMINO ACID AMINOTRANSFERASE, HYPOTHETICAL (EUROFUNG)"/>
    <property type="match status" value="1"/>
</dbReference>
<evidence type="ECO:0000256" key="1">
    <source>
        <dbReference type="ARBA" id="ARBA00001933"/>
    </source>
</evidence>
<evidence type="ECO:0000256" key="4">
    <source>
        <dbReference type="ARBA" id="ARBA00022679"/>
    </source>
</evidence>
<evidence type="ECO:0000256" key="5">
    <source>
        <dbReference type="ARBA" id="ARBA00022898"/>
    </source>
</evidence>
<dbReference type="RefSeq" id="XP_033589872.1">
    <property type="nucleotide sequence ID" value="XM_033732040.1"/>
</dbReference>
<dbReference type="InterPro" id="IPR015424">
    <property type="entry name" value="PyrdxlP-dep_Trfase"/>
</dbReference>
<dbReference type="InterPro" id="IPR004839">
    <property type="entry name" value="Aminotransferase_I/II_large"/>
</dbReference>
<evidence type="ECO:0000313" key="9">
    <source>
        <dbReference type="Proteomes" id="UP000799767"/>
    </source>
</evidence>
<dbReference type="SUPFAM" id="SSF53383">
    <property type="entry name" value="PLP-dependent transferases"/>
    <property type="match status" value="1"/>
</dbReference>
<feature type="region of interest" description="Disordered" evidence="6">
    <location>
        <begin position="100"/>
        <end position="127"/>
    </location>
</feature>
<dbReference type="InterPro" id="IPR015421">
    <property type="entry name" value="PyrdxlP-dep_Trfase_major"/>
</dbReference>
<dbReference type="Pfam" id="PF00155">
    <property type="entry name" value="Aminotran_1_2"/>
    <property type="match status" value="1"/>
</dbReference>
<dbReference type="AlphaFoldDB" id="A0A6A6PTI8"/>
<dbReference type="GO" id="GO:1901605">
    <property type="term" value="P:alpha-amino acid metabolic process"/>
    <property type="evidence" value="ECO:0007669"/>
    <property type="project" value="TreeGrafter"/>
</dbReference>
<dbReference type="InterPro" id="IPR050859">
    <property type="entry name" value="Class-I_PLP-dep_aminotransf"/>
</dbReference>
<accession>A0A6A6PTI8</accession>
<sequence length="644" mass="72402">MSSFQDQDSRPAPKDLTHHFSRTTKARVPSSIKQFYKYFQIPGIGQLAGGLPNQYYFPFDTLEASVARPDRWKPTPNTPVDPPPAADDADVIARLSLQEKKSNKNAVSSTSSPLNQPQDAIRVPHTSSQKDLLKKIDLATALQYGQAQGYPPLYYFIRQFTQNHLHPNCPYKGGPEVILSAGNTDGWSKVLQTFTNEWSEEKDWVRDRDGVLVEHFTFGNAMTAVTPRGLNIAPVAIDDEGMLAEGPGGLRDVLENWDFKKGRRPRLMYTITMGQNPTSGVLSLQRRRDIYELCCKYDVIIVEDDPYWYLQYPTATAKNTTTTFHPSNQDFNPDVPMFANAEPRPAGWKSSGYDFLDSIVPSSIQIDTEGRVIRLDTFSKTVAPGCRVGWITAQPAVIEKIQYITETSTQQPSGFVQSMLAELLLGPDHSGIESGKPKDGKGGLQDGKGWKADGWVRWIEGLRGNYERRMNKMATIIDNGKYLVKSGRRSSLGDDEEEWSVIEKKQIMSFDWPVGGMFLWLKIVFENHPLYSTFKKSSEMERLARALWLFLTTKPYLVLASPGGIFSPSAEIRERDGWKYFRLCFAAVNDDEVEPISHRLVDGINAFFRIKDRKTIEKLLEEEDASVADRVGTVAGVAQMLGPC</sequence>
<gene>
    <name evidence="8" type="ORF">BDY17DRAFT_280304</name>
</gene>
<protein>
    <submittedName>
        <fullName evidence="8">Aromatic amino acid aminotransferase 1</fullName>
    </submittedName>
</protein>
<evidence type="ECO:0000259" key="7">
    <source>
        <dbReference type="Pfam" id="PF00155"/>
    </source>
</evidence>
<dbReference type="GO" id="GO:0030170">
    <property type="term" value="F:pyridoxal phosphate binding"/>
    <property type="evidence" value="ECO:0007669"/>
    <property type="project" value="InterPro"/>
</dbReference>
<organism evidence="8 9">
    <name type="scientific">Neohortaea acidophila</name>
    <dbReference type="NCBI Taxonomy" id="245834"/>
    <lineage>
        <taxon>Eukaryota</taxon>
        <taxon>Fungi</taxon>
        <taxon>Dikarya</taxon>
        <taxon>Ascomycota</taxon>
        <taxon>Pezizomycotina</taxon>
        <taxon>Dothideomycetes</taxon>
        <taxon>Dothideomycetidae</taxon>
        <taxon>Mycosphaerellales</taxon>
        <taxon>Teratosphaeriaceae</taxon>
        <taxon>Neohortaea</taxon>
    </lineage>
</organism>
<dbReference type="Proteomes" id="UP000799767">
    <property type="component" value="Unassembled WGS sequence"/>
</dbReference>
<keyword evidence="3 8" id="KW-0032">Aminotransferase</keyword>
<feature type="domain" description="Aminotransferase class I/classII large" evidence="7">
    <location>
        <begin position="141"/>
        <end position="428"/>
    </location>
</feature>
<comment type="cofactor">
    <cofactor evidence="1">
        <name>pyridoxal 5'-phosphate</name>
        <dbReference type="ChEBI" id="CHEBI:597326"/>
    </cofactor>
</comment>
<evidence type="ECO:0000313" key="8">
    <source>
        <dbReference type="EMBL" id="KAF2483302.1"/>
    </source>
</evidence>
<name>A0A6A6PTI8_9PEZI</name>
<dbReference type="EMBL" id="MU001635">
    <property type="protein sequence ID" value="KAF2483302.1"/>
    <property type="molecule type" value="Genomic_DNA"/>
</dbReference>
<comment type="similarity">
    <text evidence="2">Belongs to the class-I pyridoxal-phosphate-dependent aminotransferase family.</text>
</comment>
<evidence type="ECO:0000256" key="6">
    <source>
        <dbReference type="SAM" id="MobiDB-lite"/>
    </source>
</evidence>
<evidence type="ECO:0000256" key="3">
    <source>
        <dbReference type="ARBA" id="ARBA00022576"/>
    </source>
</evidence>
<dbReference type="Gene3D" id="3.40.640.10">
    <property type="entry name" value="Type I PLP-dependent aspartate aminotransferase-like (Major domain)"/>
    <property type="match status" value="1"/>
</dbReference>
<keyword evidence="9" id="KW-1185">Reference proteome</keyword>
<feature type="region of interest" description="Disordered" evidence="6">
    <location>
        <begin position="1"/>
        <end position="24"/>
    </location>
</feature>
<dbReference type="CDD" id="cd00609">
    <property type="entry name" value="AAT_like"/>
    <property type="match status" value="1"/>
</dbReference>
<reference evidence="8" key="1">
    <citation type="journal article" date="2020" name="Stud. Mycol.">
        <title>101 Dothideomycetes genomes: a test case for predicting lifestyles and emergence of pathogens.</title>
        <authorList>
            <person name="Haridas S."/>
            <person name="Albert R."/>
            <person name="Binder M."/>
            <person name="Bloem J."/>
            <person name="Labutti K."/>
            <person name="Salamov A."/>
            <person name="Andreopoulos B."/>
            <person name="Baker S."/>
            <person name="Barry K."/>
            <person name="Bills G."/>
            <person name="Bluhm B."/>
            <person name="Cannon C."/>
            <person name="Castanera R."/>
            <person name="Culley D."/>
            <person name="Daum C."/>
            <person name="Ezra D."/>
            <person name="Gonzalez J."/>
            <person name="Henrissat B."/>
            <person name="Kuo A."/>
            <person name="Liang C."/>
            <person name="Lipzen A."/>
            <person name="Lutzoni F."/>
            <person name="Magnuson J."/>
            <person name="Mondo S."/>
            <person name="Nolan M."/>
            <person name="Ohm R."/>
            <person name="Pangilinan J."/>
            <person name="Park H.-J."/>
            <person name="Ramirez L."/>
            <person name="Alfaro M."/>
            <person name="Sun H."/>
            <person name="Tritt A."/>
            <person name="Yoshinaga Y."/>
            <person name="Zwiers L.-H."/>
            <person name="Turgeon B."/>
            <person name="Goodwin S."/>
            <person name="Spatafora J."/>
            <person name="Crous P."/>
            <person name="Grigoriev I."/>
        </authorList>
    </citation>
    <scope>NUCLEOTIDE SEQUENCE</scope>
    <source>
        <strain evidence="8">CBS 113389</strain>
    </source>
</reference>
<keyword evidence="5" id="KW-0663">Pyridoxal phosphate</keyword>
<dbReference type="GeneID" id="54473042"/>
<proteinExistence type="inferred from homology"/>
<feature type="compositionally biased region" description="Basic and acidic residues" evidence="6">
    <location>
        <begin position="7"/>
        <end position="18"/>
    </location>
</feature>